<protein>
    <submittedName>
        <fullName evidence="1">STY4526/YPO1902 family pathogenicity island replication protein</fullName>
    </submittedName>
</protein>
<dbReference type="Pfam" id="PF11198">
    <property type="entry name" value="DUF2857"/>
    <property type="match status" value="1"/>
</dbReference>
<evidence type="ECO:0000313" key="1">
    <source>
        <dbReference type="EMBL" id="MDT0498605.1"/>
    </source>
</evidence>
<dbReference type="EMBL" id="JAVRIC010000023">
    <property type="protein sequence ID" value="MDT0498605.1"/>
    <property type="molecule type" value="Genomic_DNA"/>
</dbReference>
<evidence type="ECO:0000313" key="2">
    <source>
        <dbReference type="Proteomes" id="UP001254608"/>
    </source>
</evidence>
<dbReference type="InterPro" id="IPR021364">
    <property type="entry name" value="DUF2857"/>
</dbReference>
<sequence>MSSASEPRVNGAAAADTNRVVSLPIRDRVLGVRWDARSKEAELNCAIFNYAARCLVEGDIDALRQVGFEPADVQILDELRLSDLHALSTSRAHALDVRVNRESLRWLVEHVRRRRTRDMLRLELLRLDAPSEMMTRLFGMTGRSYTATREALGIVGGQGRPSSHLGNEDEEERLWALWVRLADPERPTRLRQDDLWLVIGRELASGLRSAWTIIQQWACDPHSVRSLKDECTRLGRKQIERDEAALRERHSVHATSIHGDVLGVSTPNE</sequence>
<name>A0ABU2WL48_9GAMM</name>
<comment type="caution">
    <text evidence="1">The sequence shown here is derived from an EMBL/GenBank/DDBJ whole genome shotgun (WGS) entry which is preliminary data.</text>
</comment>
<dbReference type="RefSeq" id="WP_311366015.1">
    <property type="nucleotide sequence ID" value="NZ_JAVRIC010000023.1"/>
</dbReference>
<keyword evidence="2" id="KW-1185">Reference proteome</keyword>
<organism evidence="1 2">
    <name type="scientific">Banduia mediterranea</name>
    <dbReference type="NCBI Taxonomy" id="3075609"/>
    <lineage>
        <taxon>Bacteria</taxon>
        <taxon>Pseudomonadati</taxon>
        <taxon>Pseudomonadota</taxon>
        <taxon>Gammaproteobacteria</taxon>
        <taxon>Nevskiales</taxon>
        <taxon>Algiphilaceae</taxon>
        <taxon>Banduia</taxon>
    </lineage>
</organism>
<accession>A0ABU2WL48</accession>
<proteinExistence type="predicted"/>
<reference evidence="1 2" key="1">
    <citation type="submission" date="2023-09" db="EMBL/GenBank/DDBJ databases">
        <authorList>
            <person name="Rey-Velasco X."/>
        </authorList>
    </citation>
    <scope>NUCLEOTIDE SEQUENCE [LARGE SCALE GENOMIC DNA]</scope>
    <source>
        <strain evidence="1 2">W345</strain>
    </source>
</reference>
<gene>
    <name evidence="1" type="ORF">RM530_14740</name>
</gene>
<dbReference type="Proteomes" id="UP001254608">
    <property type="component" value="Unassembled WGS sequence"/>
</dbReference>